<accession>K0T7A2</accession>
<evidence type="ECO:0000313" key="4">
    <source>
        <dbReference type="Proteomes" id="UP000266841"/>
    </source>
</evidence>
<feature type="region of interest" description="Disordered" evidence="1">
    <location>
        <begin position="153"/>
        <end position="174"/>
    </location>
</feature>
<feature type="compositionally biased region" description="Basic and acidic residues" evidence="1">
    <location>
        <begin position="618"/>
        <end position="633"/>
    </location>
</feature>
<organism evidence="3 4">
    <name type="scientific">Thalassiosira oceanica</name>
    <name type="common">Marine diatom</name>
    <dbReference type="NCBI Taxonomy" id="159749"/>
    <lineage>
        <taxon>Eukaryota</taxon>
        <taxon>Sar</taxon>
        <taxon>Stramenopiles</taxon>
        <taxon>Ochrophyta</taxon>
        <taxon>Bacillariophyta</taxon>
        <taxon>Coscinodiscophyceae</taxon>
        <taxon>Thalassiosirophycidae</taxon>
        <taxon>Thalassiosirales</taxon>
        <taxon>Thalassiosiraceae</taxon>
        <taxon>Thalassiosira</taxon>
    </lineage>
</organism>
<evidence type="ECO:0000313" key="3">
    <source>
        <dbReference type="EMBL" id="EJK66327.1"/>
    </source>
</evidence>
<dbReference type="Gene3D" id="2.30.42.10">
    <property type="match status" value="1"/>
</dbReference>
<feature type="region of interest" description="Disordered" evidence="1">
    <location>
        <begin position="697"/>
        <end position="754"/>
    </location>
</feature>
<keyword evidence="4" id="KW-1185">Reference proteome</keyword>
<feature type="region of interest" description="Disordered" evidence="1">
    <location>
        <begin position="641"/>
        <end position="670"/>
    </location>
</feature>
<dbReference type="InterPro" id="IPR001478">
    <property type="entry name" value="PDZ"/>
</dbReference>
<protein>
    <recommendedName>
        <fullName evidence="2">PDZ domain-containing protein</fullName>
    </recommendedName>
</protein>
<feature type="compositionally biased region" description="Basic and acidic residues" evidence="1">
    <location>
        <begin position="153"/>
        <end position="169"/>
    </location>
</feature>
<feature type="compositionally biased region" description="Basic and acidic residues" evidence="1">
    <location>
        <begin position="697"/>
        <end position="706"/>
    </location>
</feature>
<comment type="caution">
    <text evidence="3">The sequence shown here is derived from an EMBL/GenBank/DDBJ whole genome shotgun (WGS) entry which is preliminary data.</text>
</comment>
<feature type="domain" description="PDZ" evidence="2">
    <location>
        <begin position="266"/>
        <end position="307"/>
    </location>
</feature>
<dbReference type="OrthoDB" id="21085at2759"/>
<dbReference type="EMBL" id="AGNL01015076">
    <property type="protein sequence ID" value="EJK66327.1"/>
    <property type="molecule type" value="Genomic_DNA"/>
</dbReference>
<feature type="compositionally biased region" description="Basic and acidic residues" evidence="1">
    <location>
        <begin position="45"/>
        <end position="66"/>
    </location>
</feature>
<dbReference type="Proteomes" id="UP000266841">
    <property type="component" value="Unassembled WGS sequence"/>
</dbReference>
<feature type="region of interest" description="Disordered" evidence="1">
    <location>
        <begin position="43"/>
        <end position="106"/>
    </location>
</feature>
<dbReference type="SUPFAM" id="SSF50156">
    <property type="entry name" value="PDZ domain-like"/>
    <property type="match status" value="1"/>
</dbReference>
<reference evidence="3 4" key="1">
    <citation type="journal article" date="2012" name="Genome Biol.">
        <title>Genome and low-iron response of an oceanic diatom adapted to chronic iron limitation.</title>
        <authorList>
            <person name="Lommer M."/>
            <person name="Specht M."/>
            <person name="Roy A.S."/>
            <person name="Kraemer L."/>
            <person name="Andreson R."/>
            <person name="Gutowska M.A."/>
            <person name="Wolf J."/>
            <person name="Bergner S.V."/>
            <person name="Schilhabel M.B."/>
            <person name="Klostermeier U.C."/>
            <person name="Beiko R.G."/>
            <person name="Rosenstiel P."/>
            <person name="Hippler M."/>
            <person name="Laroche J."/>
        </authorList>
    </citation>
    <scope>NUCLEOTIDE SEQUENCE [LARGE SCALE GENOMIC DNA]</scope>
    <source>
        <strain evidence="3 4">CCMP1005</strain>
    </source>
</reference>
<feature type="region of interest" description="Disordered" evidence="1">
    <location>
        <begin position="614"/>
        <end position="633"/>
    </location>
</feature>
<gene>
    <name evidence="3" type="ORF">THAOC_12763</name>
</gene>
<feature type="region of interest" description="Disordered" evidence="1">
    <location>
        <begin position="514"/>
        <end position="544"/>
    </location>
</feature>
<sequence length="754" mass="83378">MVTNGSQAMKRDIVVARENGHHAKVNGAPQALDPKLNGMNVNGHSADDIIRSKDEAPSASDRDLLKETFSSTTTTNDDSSHARLGSEVAKRTPCRASKISSSASREVDMPFTSKLGQRIWKRYQESMASESGHLARFEVAGLSEDFLRLPIASEERTEQRRSSSRHRPDLTNTDELEQRVMKCHLDLETRSISDSSLMMDETQIETMPSSSLMDSTCFSRVLKRVPYIGLGMSLREYDGCVYIQALLRRDGTRLATENLQDMTGLGPAARAGLLPGDRLLGLNGQPFLKQRIATLTLDEAIDKVPSAEVLKSVGDALSRAKSPVVLHAQRYRERKQILATLKKLADAPQREIQAARSASVNGYRRGPFIHPFAKALSERKLIKADSEELLVTRQIRTLTDRTRQWESKLSFRLRASDHKLRPLLDARDVDPAYYASFVTEDGECPPYFHYKEAKSLHSFAPSTPMIHDWREGRASQTSPAPRVSGEMSREAAVLADLYAGLDENDRGVQDMILGTSGRSASTGSGGVAYPSPDHRGSRRRGSSVDPTDIFVPLMSPQPHGLHDMVPRRRERHGVVRPGAVLRRLQGAAVVPLEDRQVDPRHTLPLDGRLGLQPLQRNEGIREGEGGAEESARVLPEEGLRELLPRPSPPPHRGDRGAPADVRGVRHGPGRRRVEDIAVEAGRRHGVVVREARPEREVRAGRYRPDQPEAVGPAIRLPSLSPARRRGTCVDVRQDGDREGNVGRRGAALPEQVPP</sequence>
<dbReference type="InterPro" id="IPR036034">
    <property type="entry name" value="PDZ_sf"/>
</dbReference>
<dbReference type="SMART" id="SM00228">
    <property type="entry name" value="PDZ"/>
    <property type="match status" value="1"/>
</dbReference>
<evidence type="ECO:0000259" key="2">
    <source>
        <dbReference type="PROSITE" id="PS50106"/>
    </source>
</evidence>
<name>K0T7A2_THAOC</name>
<dbReference type="CDD" id="cd00136">
    <property type="entry name" value="PDZ_canonical"/>
    <property type="match status" value="1"/>
</dbReference>
<dbReference type="eggNOG" id="ENOG502RUJP">
    <property type="taxonomic scope" value="Eukaryota"/>
</dbReference>
<dbReference type="AlphaFoldDB" id="K0T7A2"/>
<evidence type="ECO:0000256" key="1">
    <source>
        <dbReference type="SAM" id="MobiDB-lite"/>
    </source>
</evidence>
<proteinExistence type="predicted"/>
<feature type="non-terminal residue" evidence="3">
    <location>
        <position position="754"/>
    </location>
</feature>
<feature type="compositionally biased region" description="Basic and acidic residues" evidence="1">
    <location>
        <begin position="731"/>
        <end position="741"/>
    </location>
</feature>
<dbReference type="PROSITE" id="PS50106">
    <property type="entry name" value="PDZ"/>
    <property type="match status" value="1"/>
</dbReference>